<name>A0ABN5PPX0_9VIBR</name>
<dbReference type="RefSeq" id="WP_128813564.1">
    <property type="nucleotide sequence ID" value="NZ_CP032095.1"/>
</dbReference>
<protein>
    <submittedName>
        <fullName evidence="1">Uncharacterized protein</fullName>
    </submittedName>
</protein>
<evidence type="ECO:0000313" key="2">
    <source>
        <dbReference type="Proteomes" id="UP000262832"/>
    </source>
</evidence>
<proteinExistence type="predicted"/>
<organism evidence="1 2">
    <name type="scientific">Vibrio alfacsensis</name>
    <dbReference type="NCBI Taxonomy" id="1074311"/>
    <lineage>
        <taxon>Bacteria</taxon>
        <taxon>Pseudomonadati</taxon>
        <taxon>Pseudomonadota</taxon>
        <taxon>Gammaproteobacteria</taxon>
        <taxon>Vibrionales</taxon>
        <taxon>Vibrionaceae</taxon>
        <taxon>Vibrio</taxon>
    </lineage>
</organism>
<evidence type="ECO:0000313" key="1">
    <source>
        <dbReference type="EMBL" id="AXY03684.1"/>
    </source>
</evidence>
<keyword evidence="2" id="KW-1185">Reference proteome</keyword>
<accession>A0ABN5PPX0</accession>
<dbReference type="PROSITE" id="PS51318">
    <property type="entry name" value="TAT"/>
    <property type="match status" value="1"/>
</dbReference>
<sequence length="270" mass="30935">MDNKEIQEPAKNKDIVTVISETDESTEPSSRFSRRRFIRSAAISSPILLSIKSPSAWAGGYNSSCSITSCMSGNASHPQGCQAPPKKPDYWDKCLRGKKEYESVRNELNKHGCYHSTAFHSIFSHNMDRWKRNQQVCKDWKYKVNVRMSDDPSLLQAIGGDTCNLYVQFKHVDRKKSKITVNLLGHNAPGFHKNLLCGYFNGVFHPTPVNYICDSNTVRNAFILALNSSIEHILRDLDRGWFRSSNTKKYAQHMSKLGKDLNTWDDYWNY</sequence>
<dbReference type="EMBL" id="CP032095">
    <property type="protein sequence ID" value="AXY03684.1"/>
    <property type="molecule type" value="Genomic_DNA"/>
</dbReference>
<dbReference type="Proteomes" id="UP000262832">
    <property type="component" value="Plasmid pVa1"/>
</dbReference>
<geneLocation type="plasmid" evidence="2">
    <name>pva1</name>
</geneLocation>
<dbReference type="InterPro" id="IPR006311">
    <property type="entry name" value="TAT_signal"/>
</dbReference>
<gene>
    <name evidence="1" type="ORF">D1115_22655</name>
</gene>
<keyword evidence="1" id="KW-0614">Plasmid</keyword>
<dbReference type="GeneID" id="39680972"/>
<reference evidence="1 2" key="1">
    <citation type="submission" date="2018-08" db="EMBL/GenBank/DDBJ databases">
        <title>Genomic taxonomy of the Vibrionaceae family.</title>
        <authorList>
            <person name="Gomez-Gil B."/>
            <person name="Tanaka M."/>
            <person name="Sawabe T."/>
            <person name="Enciso-Ibarra K."/>
        </authorList>
    </citation>
    <scope>NUCLEOTIDE SEQUENCE [LARGE SCALE GENOMIC DNA]</scope>
    <source>
        <strain evidence="1 2">CAIM 1831</strain>
        <plasmid evidence="2">pva1</plasmid>
    </source>
</reference>